<gene>
    <name evidence="2" type="ORF">R1flu_016378</name>
</gene>
<evidence type="ECO:0000313" key="2">
    <source>
        <dbReference type="EMBL" id="KAL2631692.1"/>
    </source>
</evidence>
<dbReference type="EMBL" id="JBHFFA010000004">
    <property type="protein sequence ID" value="KAL2631692.1"/>
    <property type="molecule type" value="Genomic_DNA"/>
</dbReference>
<feature type="compositionally biased region" description="Basic and acidic residues" evidence="1">
    <location>
        <begin position="54"/>
        <end position="77"/>
    </location>
</feature>
<dbReference type="AlphaFoldDB" id="A0ABD1YPS1"/>
<sequence>MRSRLIQWVLMPSYVWPQALNEVVIRISKVGELWAAVGGLQRLDRPCVENHHLLDTHIPNEEDRKERYRSEGHDPSSGEHLSTSNIGGGGGGSRSCIAEFLEGLRRWNSGD</sequence>
<comment type="caution">
    <text evidence="2">The sequence shown here is derived from an EMBL/GenBank/DDBJ whole genome shotgun (WGS) entry which is preliminary data.</text>
</comment>
<proteinExistence type="predicted"/>
<evidence type="ECO:0000313" key="3">
    <source>
        <dbReference type="Proteomes" id="UP001605036"/>
    </source>
</evidence>
<evidence type="ECO:0000256" key="1">
    <source>
        <dbReference type="SAM" id="MobiDB-lite"/>
    </source>
</evidence>
<keyword evidence="3" id="KW-1185">Reference proteome</keyword>
<organism evidence="2 3">
    <name type="scientific">Riccia fluitans</name>
    <dbReference type="NCBI Taxonomy" id="41844"/>
    <lineage>
        <taxon>Eukaryota</taxon>
        <taxon>Viridiplantae</taxon>
        <taxon>Streptophyta</taxon>
        <taxon>Embryophyta</taxon>
        <taxon>Marchantiophyta</taxon>
        <taxon>Marchantiopsida</taxon>
        <taxon>Marchantiidae</taxon>
        <taxon>Marchantiales</taxon>
        <taxon>Ricciaceae</taxon>
        <taxon>Riccia</taxon>
    </lineage>
</organism>
<feature type="region of interest" description="Disordered" evidence="1">
    <location>
        <begin position="54"/>
        <end position="91"/>
    </location>
</feature>
<reference evidence="2 3" key="1">
    <citation type="submission" date="2024-09" db="EMBL/GenBank/DDBJ databases">
        <title>Chromosome-scale assembly of Riccia fluitans.</title>
        <authorList>
            <person name="Paukszto L."/>
            <person name="Sawicki J."/>
            <person name="Karawczyk K."/>
            <person name="Piernik-Szablinska J."/>
            <person name="Szczecinska M."/>
            <person name="Mazdziarz M."/>
        </authorList>
    </citation>
    <scope>NUCLEOTIDE SEQUENCE [LARGE SCALE GENOMIC DNA]</scope>
    <source>
        <strain evidence="2">Rf_01</strain>
        <tissue evidence="2">Aerial parts of the thallus</tissue>
    </source>
</reference>
<dbReference type="Proteomes" id="UP001605036">
    <property type="component" value="Unassembled WGS sequence"/>
</dbReference>
<name>A0ABD1YPS1_9MARC</name>
<accession>A0ABD1YPS1</accession>
<protein>
    <submittedName>
        <fullName evidence="2">Uncharacterized protein</fullName>
    </submittedName>
</protein>